<feature type="compositionally biased region" description="Basic and acidic residues" evidence="1">
    <location>
        <begin position="188"/>
        <end position="202"/>
    </location>
</feature>
<feature type="domain" description="Guanylate cyclase" evidence="2">
    <location>
        <begin position="80"/>
        <end position="141"/>
    </location>
</feature>
<dbReference type="CDD" id="cd07302">
    <property type="entry name" value="CHD"/>
    <property type="match status" value="1"/>
</dbReference>
<proteinExistence type="predicted"/>
<dbReference type="PANTHER" id="PTHR47455:SF1">
    <property type="entry name" value="GUANYLATE CYCLASE DOMAIN-CONTAINING PROTEIN"/>
    <property type="match status" value="1"/>
</dbReference>
<dbReference type="InterPro" id="IPR001054">
    <property type="entry name" value="A/G_cyclase"/>
</dbReference>
<dbReference type="EMBL" id="JBGBPQ010000011">
    <property type="protein sequence ID" value="KAL1515656.1"/>
    <property type="molecule type" value="Genomic_DNA"/>
</dbReference>
<evidence type="ECO:0000313" key="3">
    <source>
        <dbReference type="EMBL" id="KAL1515656.1"/>
    </source>
</evidence>
<protein>
    <recommendedName>
        <fullName evidence="2">Guanylate cyclase domain-containing protein</fullName>
    </recommendedName>
</protein>
<evidence type="ECO:0000259" key="2">
    <source>
        <dbReference type="PROSITE" id="PS50125"/>
    </source>
</evidence>
<dbReference type="AlphaFoldDB" id="A0AB34JAN0"/>
<accession>A0AB34JAN0</accession>
<dbReference type="PROSITE" id="PS50125">
    <property type="entry name" value="GUANYLATE_CYCLASE_2"/>
    <property type="match status" value="2"/>
</dbReference>
<dbReference type="InterPro" id="IPR029787">
    <property type="entry name" value="Nucleotide_cyclase"/>
</dbReference>
<feature type="domain" description="Guanylate cyclase" evidence="2">
    <location>
        <begin position="509"/>
        <end position="618"/>
    </location>
</feature>
<dbReference type="Pfam" id="PF00211">
    <property type="entry name" value="Guanylate_cyc"/>
    <property type="match status" value="1"/>
</dbReference>
<dbReference type="SUPFAM" id="SSF55073">
    <property type="entry name" value="Nucleotide cyclase"/>
    <property type="match status" value="2"/>
</dbReference>
<feature type="compositionally biased region" description="Low complexity" evidence="1">
    <location>
        <begin position="175"/>
        <end position="187"/>
    </location>
</feature>
<name>A0AB34JAN0_PRYPA</name>
<evidence type="ECO:0000313" key="4">
    <source>
        <dbReference type="Proteomes" id="UP001515480"/>
    </source>
</evidence>
<feature type="compositionally biased region" description="Low complexity" evidence="1">
    <location>
        <begin position="155"/>
        <end position="167"/>
    </location>
</feature>
<evidence type="ECO:0000256" key="1">
    <source>
        <dbReference type="SAM" id="MobiDB-lite"/>
    </source>
</evidence>
<dbReference type="Gene3D" id="3.30.70.1230">
    <property type="entry name" value="Nucleotide cyclase"/>
    <property type="match status" value="2"/>
</dbReference>
<organism evidence="3 4">
    <name type="scientific">Prymnesium parvum</name>
    <name type="common">Toxic golden alga</name>
    <dbReference type="NCBI Taxonomy" id="97485"/>
    <lineage>
        <taxon>Eukaryota</taxon>
        <taxon>Haptista</taxon>
        <taxon>Haptophyta</taxon>
        <taxon>Prymnesiophyceae</taxon>
        <taxon>Prymnesiales</taxon>
        <taxon>Prymnesiaceae</taxon>
        <taxon>Prymnesium</taxon>
    </lineage>
</organism>
<dbReference type="Proteomes" id="UP001515480">
    <property type="component" value="Unassembled WGS sequence"/>
</dbReference>
<sequence length="627" mass="68185">MEIISESAWCLHFGTAAEGKATPQGASNAHAPPQMAMGEDASRNLRLFSSYSPAQVVLRYASQEQPQPPTEPEHYSFLAAVGFVDVSGFTALSEKLNKDHGRKGAELLNQYINSYFELLISGIADHGGDVIKFAGDALQVVWRAQSPSHGLELPSSLSNSARSSQTSFGSMVPNEHAALEAPAAAHSRSADAHSRSAERSRELPPLPLHRSRMASSGRLPFRPMRSQSSVHHEPHELDGLARLVAQASHCCLDLLANLNEYSPVDGVVLRLHMGVGAGELSEFYVGGYAGKWEYFVAGEPIEQMSDATEEATHGQLVLSRPAYEALRSRSDPLLKPQLVGTELPSGQFLLSDLIESAPSRSRLRAIKPGRRKSSERNSMPNMHAWHVFPMPKRARSASREGRSAASIKPLMSRSILSSIAASPMHEDLEKVLRCFVPALIEERVQGGQTGTWAAEHRKLVSVFMKILGLGVKPCEVSDVHKAHLAVRAVQEQVARFDGTITRLICDDKGTRFLIAFGLPGHANEDDEGRAVLSSLEVLRALSTIDAHETQLTGSSARIEEDIAQTPEQNERLLSPRRSSLGCAIGITTGRVFCGEAGSETRREYTLAGAKVNLAARLMQAWLLLTAR</sequence>
<comment type="caution">
    <text evidence="3">The sequence shown here is derived from an EMBL/GenBank/DDBJ whole genome shotgun (WGS) entry which is preliminary data.</text>
</comment>
<keyword evidence="4" id="KW-1185">Reference proteome</keyword>
<dbReference type="PANTHER" id="PTHR47455">
    <property type="entry name" value="ADENYLYL CYCLASE BETA"/>
    <property type="match status" value="1"/>
</dbReference>
<dbReference type="GO" id="GO:0009190">
    <property type="term" value="P:cyclic nucleotide biosynthetic process"/>
    <property type="evidence" value="ECO:0007669"/>
    <property type="project" value="InterPro"/>
</dbReference>
<feature type="region of interest" description="Disordered" evidence="1">
    <location>
        <begin position="149"/>
        <end position="233"/>
    </location>
</feature>
<reference evidence="3 4" key="1">
    <citation type="journal article" date="2024" name="Science">
        <title>Giant polyketide synthase enzymes in the biosynthesis of giant marine polyether toxins.</title>
        <authorList>
            <person name="Fallon T.R."/>
            <person name="Shende V.V."/>
            <person name="Wierzbicki I.H."/>
            <person name="Pendleton A.L."/>
            <person name="Watervoot N.F."/>
            <person name="Auber R.P."/>
            <person name="Gonzalez D.J."/>
            <person name="Wisecaver J.H."/>
            <person name="Moore B.S."/>
        </authorList>
    </citation>
    <scope>NUCLEOTIDE SEQUENCE [LARGE SCALE GENOMIC DNA]</scope>
    <source>
        <strain evidence="3 4">12B1</strain>
    </source>
</reference>
<dbReference type="GO" id="GO:0035556">
    <property type="term" value="P:intracellular signal transduction"/>
    <property type="evidence" value="ECO:0007669"/>
    <property type="project" value="InterPro"/>
</dbReference>
<gene>
    <name evidence="3" type="ORF">AB1Y20_002274</name>
</gene>